<keyword evidence="2" id="KW-1185">Reference proteome</keyword>
<evidence type="ECO:0008006" key="3">
    <source>
        <dbReference type="Google" id="ProtNLM"/>
    </source>
</evidence>
<name>A0ABT5Y9C0_9GAMM</name>
<sequence length="78" mass="7690">MAGLINVGRQYESQAKHAMGRADSLANARERAGDNIEAAEKSQKMSAVGAGAGIGFMVGGPLGAGVGAGIGLLASSIF</sequence>
<dbReference type="EMBL" id="JANCMW010000004">
    <property type="protein sequence ID" value="MDF0750272.1"/>
    <property type="molecule type" value="Genomic_DNA"/>
</dbReference>
<evidence type="ECO:0000313" key="2">
    <source>
        <dbReference type="Proteomes" id="UP001143391"/>
    </source>
</evidence>
<organism evidence="1 2">
    <name type="scientific">Marinobacter iranensis</name>
    <dbReference type="NCBI Taxonomy" id="2962607"/>
    <lineage>
        <taxon>Bacteria</taxon>
        <taxon>Pseudomonadati</taxon>
        <taxon>Pseudomonadota</taxon>
        <taxon>Gammaproteobacteria</taxon>
        <taxon>Pseudomonadales</taxon>
        <taxon>Marinobacteraceae</taxon>
        <taxon>Marinobacter</taxon>
    </lineage>
</organism>
<comment type="caution">
    <text evidence="1">The sequence shown here is derived from an EMBL/GenBank/DDBJ whole genome shotgun (WGS) entry which is preliminary data.</text>
</comment>
<dbReference type="RefSeq" id="WP_275705803.1">
    <property type="nucleotide sequence ID" value="NZ_JANCMW010000004.1"/>
</dbReference>
<evidence type="ECO:0000313" key="1">
    <source>
        <dbReference type="EMBL" id="MDF0750272.1"/>
    </source>
</evidence>
<reference evidence="1" key="1">
    <citation type="submission" date="2022-07" db="EMBL/GenBank/DDBJ databases">
        <title>Marinobacter iranensis a new bacterium isolate from a hipersaline lake in Iran.</title>
        <authorList>
            <person name="Mohammad A.M.A."/>
            <person name="Cristina S.-P."/>
            <person name="Antonio V."/>
        </authorList>
    </citation>
    <scope>NUCLEOTIDE SEQUENCE</scope>
    <source>
        <strain evidence="1">71-i</strain>
    </source>
</reference>
<accession>A0ABT5Y9C0</accession>
<gene>
    <name evidence="1" type="ORF">NLU14_08520</name>
</gene>
<protein>
    <recommendedName>
        <fullName evidence="3">Bacteriocin</fullName>
    </recommendedName>
</protein>
<proteinExistence type="predicted"/>
<dbReference type="Proteomes" id="UP001143391">
    <property type="component" value="Unassembled WGS sequence"/>
</dbReference>